<dbReference type="GO" id="GO:0005304">
    <property type="term" value="F:L-valine transmembrane transporter activity"/>
    <property type="evidence" value="ECO:0007669"/>
    <property type="project" value="TreeGrafter"/>
</dbReference>
<sequence>MTNNPLLETKSIRKSFGGVVAVRDVSFRVSHGEILGLIGPNGAGKTTLFHVIAGKEQPTNGTIHFKSQDVTGLRPDQRCHLGIARTFQIPQPFSQMTVFENVMVALHFGAGQHTGSLEDEASRILARVGLDRWASEESSSLPLGARKKLELARALATKPTLLLLDEVMGGLRPNEITEVMATIREVRESGVTIIMIEHVMRAVMGLADRIIVLHHGELIAEGSPAEITRNEAVIEAYLGGSAHVSS</sequence>
<dbReference type="CDD" id="cd03219">
    <property type="entry name" value="ABC_Mj1267_LivG_branched"/>
    <property type="match status" value="1"/>
</dbReference>
<dbReference type="InterPro" id="IPR032823">
    <property type="entry name" value="BCA_ABC_TP_C"/>
</dbReference>
<dbReference type="Pfam" id="PF12399">
    <property type="entry name" value="BCA_ABC_TP_C"/>
    <property type="match status" value="1"/>
</dbReference>
<dbReference type="GO" id="GO:0016887">
    <property type="term" value="F:ATP hydrolysis activity"/>
    <property type="evidence" value="ECO:0007669"/>
    <property type="project" value="InterPro"/>
</dbReference>
<dbReference type="GO" id="GO:0015808">
    <property type="term" value="P:L-alanine transport"/>
    <property type="evidence" value="ECO:0007669"/>
    <property type="project" value="TreeGrafter"/>
</dbReference>
<name>A0A5N3PFE1_9HYPH</name>
<evidence type="ECO:0000256" key="3">
    <source>
        <dbReference type="ARBA" id="ARBA00022840"/>
    </source>
</evidence>
<dbReference type="GO" id="GO:1903805">
    <property type="term" value="P:L-valine import across plasma membrane"/>
    <property type="evidence" value="ECO:0007669"/>
    <property type="project" value="TreeGrafter"/>
</dbReference>
<dbReference type="EMBL" id="VCMV01000006">
    <property type="protein sequence ID" value="KAB0268424.1"/>
    <property type="molecule type" value="Genomic_DNA"/>
</dbReference>
<keyword evidence="2" id="KW-0547">Nucleotide-binding</keyword>
<dbReference type="Gene3D" id="3.40.50.300">
    <property type="entry name" value="P-loop containing nucleotide triphosphate hydrolases"/>
    <property type="match status" value="1"/>
</dbReference>
<evidence type="ECO:0000256" key="2">
    <source>
        <dbReference type="ARBA" id="ARBA00022741"/>
    </source>
</evidence>
<dbReference type="SUPFAM" id="SSF52540">
    <property type="entry name" value="P-loop containing nucleoside triphosphate hydrolases"/>
    <property type="match status" value="1"/>
</dbReference>
<dbReference type="RefSeq" id="WP_150942606.1">
    <property type="nucleotide sequence ID" value="NZ_VCMV01000006.1"/>
</dbReference>
<dbReference type="Proteomes" id="UP000325684">
    <property type="component" value="Unassembled WGS sequence"/>
</dbReference>
<evidence type="ECO:0000313" key="6">
    <source>
        <dbReference type="Proteomes" id="UP000325684"/>
    </source>
</evidence>
<dbReference type="GO" id="GO:1903806">
    <property type="term" value="P:L-isoleucine import across plasma membrane"/>
    <property type="evidence" value="ECO:0007669"/>
    <property type="project" value="TreeGrafter"/>
</dbReference>
<dbReference type="FunFam" id="3.40.50.300:FF:000421">
    <property type="entry name" value="Branched-chain amino acid ABC transporter ATP-binding protein"/>
    <property type="match status" value="1"/>
</dbReference>
<feature type="domain" description="ABC transporter" evidence="4">
    <location>
        <begin position="7"/>
        <end position="240"/>
    </location>
</feature>
<dbReference type="PANTHER" id="PTHR45772">
    <property type="entry name" value="CONSERVED COMPONENT OF ABC TRANSPORTER FOR NATURAL AMINO ACIDS-RELATED"/>
    <property type="match status" value="1"/>
</dbReference>
<dbReference type="GO" id="GO:0015192">
    <property type="term" value="F:L-phenylalanine transmembrane transporter activity"/>
    <property type="evidence" value="ECO:0007669"/>
    <property type="project" value="TreeGrafter"/>
</dbReference>
<dbReference type="Pfam" id="PF00005">
    <property type="entry name" value="ABC_tran"/>
    <property type="match status" value="1"/>
</dbReference>
<dbReference type="InterPro" id="IPR003439">
    <property type="entry name" value="ABC_transporter-like_ATP-bd"/>
</dbReference>
<keyword evidence="1" id="KW-0813">Transport</keyword>
<dbReference type="InterPro" id="IPR003593">
    <property type="entry name" value="AAA+_ATPase"/>
</dbReference>
<keyword evidence="3 5" id="KW-0067">ATP-binding</keyword>
<evidence type="ECO:0000313" key="5">
    <source>
        <dbReference type="EMBL" id="KAB0268424.1"/>
    </source>
</evidence>
<accession>A0A5N3PFE1</accession>
<evidence type="ECO:0000256" key="1">
    <source>
        <dbReference type="ARBA" id="ARBA00022448"/>
    </source>
</evidence>
<dbReference type="OrthoDB" id="9779872at2"/>
<keyword evidence="6" id="KW-1185">Reference proteome</keyword>
<dbReference type="GO" id="GO:0015188">
    <property type="term" value="F:L-isoleucine transmembrane transporter activity"/>
    <property type="evidence" value="ECO:0007669"/>
    <property type="project" value="TreeGrafter"/>
</dbReference>
<dbReference type="InterPro" id="IPR027417">
    <property type="entry name" value="P-loop_NTPase"/>
</dbReference>
<proteinExistence type="predicted"/>
<dbReference type="PROSITE" id="PS50893">
    <property type="entry name" value="ABC_TRANSPORTER_2"/>
    <property type="match status" value="1"/>
</dbReference>
<dbReference type="PANTHER" id="PTHR45772:SF7">
    <property type="entry name" value="AMINO ACID ABC TRANSPORTER ATP-BINDING PROTEIN"/>
    <property type="match status" value="1"/>
</dbReference>
<organism evidence="5 6">
    <name type="scientific">Microvirga brassicacearum</name>
    <dbReference type="NCBI Taxonomy" id="2580413"/>
    <lineage>
        <taxon>Bacteria</taxon>
        <taxon>Pseudomonadati</taxon>
        <taxon>Pseudomonadota</taxon>
        <taxon>Alphaproteobacteria</taxon>
        <taxon>Hyphomicrobiales</taxon>
        <taxon>Methylobacteriaceae</taxon>
        <taxon>Microvirga</taxon>
    </lineage>
</organism>
<comment type="caution">
    <text evidence="5">The sequence shown here is derived from an EMBL/GenBank/DDBJ whole genome shotgun (WGS) entry which is preliminary data.</text>
</comment>
<protein>
    <submittedName>
        <fullName evidence="5">ABC transporter ATP-binding protein</fullName>
    </submittedName>
</protein>
<dbReference type="SMART" id="SM00382">
    <property type="entry name" value="AAA"/>
    <property type="match status" value="1"/>
</dbReference>
<dbReference type="GO" id="GO:0042941">
    <property type="term" value="P:D-alanine transmembrane transport"/>
    <property type="evidence" value="ECO:0007669"/>
    <property type="project" value="TreeGrafter"/>
</dbReference>
<dbReference type="InterPro" id="IPR051120">
    <property type="entry name" value="ABC_AA/LPS_Transport"/>
</dbReference>
<evidence type="ECO:0000259" key="4">
    <source>
        <dbReference type="PROSITE" id="PS50893"/>
    </source>
</evidence>
<dbReference type="GO" id="GO:0005886">
    <property type="term" value="C:plasma membrane"/>
    <property type="evidence" value="ECO:0007669"/>
    <property type="project" value="TreeGrafter"/>
</dbReference>
<dbReference type="GO" id="GO:0005524">
    <property type="term" value="F:ATP binding"/>
    <property type="evidence" value="ECO:0007669"/>
    <property type="project" value="UniProtKB-KW"/>
</dbReference>
<gene>
    <name evidence="5" type="ORF">FEZ63_05365</name>
</gene>
<reference evidence="5 6" key="1">
    <citation type="journal article" date="2019" name="Microorganisms">
        <title>Genome Insights into the Novel Species Microvirga brassicacearum, a Rapeseed Endophyte with Biotechnological Potential.</title>
        <authorList>
            <person name="Jimenez-Gomez A."/>
            <person name="Saati-Santamaria Z."/>
            <person name="Igual J.M."/>
            <person name="Rivas R."/>
            <person name="Mateos P.F."/>
            <person name="Garcia-Fraile P."/>
        </authorList>
    </citation>
    <scope>NUCLEOTIDE SEQUENCE [LARGE SCALE GENOMIC DNA]</scope>
    <source>
        <strain evidence="5 6">CDVBN77</strain>
    </source>
</reference>
<dbReference type="AlphaFoldDB" id="A0A5N3PFE1"/>